<dbReference type="RefSeq" id="WP_082908419.1">
    <property type="nucleotide sequence ID" value="NZ_CP015961.1"/>
</dbReference>
<dbReference type="PANTHER" id="PTHR30562">
    <property type="entry name" value="UVRC/OXIDOREDUCTASE"/>
    <property type="match status" value="1"/>
</dbReference>
<evidence type="ECO:0000256" key="1">
    <source>
        <dbReference type="ARBA" id="ARBA00022839"/>
    </source>
</evidence>
<sequence>MSYARPFGAHRPHDGAGGVEVDAFAGSGHQQLLWSEEPPLSETTFVIVDLETSGTAPGNAAITEIGAVKVRGGEVLGEFASFVQIDRPLPADIVRLTGITDEDLRDAPPISEVFPAFHEFARGAVLVAHNARFDMGFLKTACSDLGYEWDFPTPLCTLVLSRRIVPKSDTRSYRLHDLARLFNAKTAPNHRALYDARATVDVLHGLIERVGDCGVETLPDLRRFDNRLSPTTRRKASLADALPQSPGVYIFRDDTGVPLYVGSSINIRQRARSYFSGGDSRSRMRTMVGLADSVEAVECAHDLEAWVREEQLIDSLQPPFNRRSRAPRRGWWVAPGTKAGALRIERFPFGEAIGPFRTKNEARDCAEIYGLEDWDGLCGGTQLGGLEDAIESITNLASEGRFETAARRRDELAPAVAALAGVHSLGPLARCEEIVLAQRLAKTWTFAVIRYGRLAAAGTLPRGADWSTYVAGLRESATHISPGDGPFAGATVPGVRLIARWMDTRPTRIVSITGQWREPARGAQRLLEWAETAKDAARHARRSLR</sequence>
<dbReference type="AlphaFoldDB" id="A0A173LII9"/>
<keyword evidence="1" id="KW-0378">Hydrolase</keyword>
<protein>
    <recommendedName>
        <fullName evidence="3">GIY-YIG domain-containing protein</fullName>
    </recommendedName>
</protein>
<evidence type="ECO:0000256" key="2">
    <source>
        <dbReference type="SAM" id="MobiDB-lite"/>
    </source>
</evidence>
<dbReference type="InterPro" id="IPR036397">
    <property type="entry name" value="RNaseH_sf"/>
</dbReference>
<dbReference type="CDD" id="cd06127">
    <property type="entry name" value="DEDDh"/>
    <property type="match status" value="1"/>
</dbReference>
<dbReference type="FunFam" id="3.30.420.10:FF:000045">
    <property type="entry name" value="3'-5' exonuclease DinG"/>
    <property type="match status" value="1"/>
</dbReference>
<dbReference type="InterPro" id="IPR000305">
    <property type="entry name" value="GIY-YIG_endonuc"/>
</dbReference>
<dbReference type="GO" id="GO:0004527">
    <property type="term" value="F:exonuclease activity"/>
    <property type="evidence" value="ECO:0007669"/>
    <property type="project" value="UniProtKB-KW"/>
</dbReference>
<proteinExistence type="predicted"/>
<dbReference type="Gene3D" id="3.30.420.10">
    <property type="entry name" value="Ribonuclease H-like superfamily/Ribonuclease H"/>
    <property type="match status" value="1"/>
</dbReference>
<gene>
    <name evidence="4" type="ORF">BJL86_1354</name>
</gene>
<dbReference type="CDD" id="cd10434">
    <property type="entry name" value="GIY-YIG_UvrC_Cho"/>
    <property type="match status" value="1"/>
</dbReference>
<dbReference type="Pfam" id="PF01541">
    <property type="entry name" value="GIY-YIG"/>
    <property type="match status" value="1"/>
</dbReference>
<dbReference type="STRING" id="499555.BJL86_1354"/>
<dbReference type="GO" id="GO:0009380">
    <property type="term" value="C:excinuclease repair complex"/>
    <property type="evidence" value="ECO:0007669"/>
    <property type="project" value="TreeGrafter"/>
</dbReference>
<dbReference type="GO" id="GO:0003677">
    <property type="term" value="F:DNA binding"/>
    <property type="evidence" value="ECO:0007669"/>
    <property type="project" value="InterPro"/>
</dbReference>
<accession>A0A173LII9</accession>
<dbReference type="InterPro" id="IPR012337">
    <property type="entry name" value="RNaseH-like_sf"/>
</dbReference>
<evidence type="ECO:0000259" key="3">
    <source>
        <dbReference type="PROSITE" id="PS50164"/>
    </source>
</evidence>
<evidence type="ECO:0000313" key="4">
    <source>
        <dbReference type="EMBL" id="ANI92136.1"/>
    </source>
</evidence>
<dbReference type="KEGG" id="dtm:BJL86_1354"/>
<keyword evidence="1" id="KW-0269">Exonuclease</keyword>
<dbReference type="InterPro" id="IPR050066">
    <property type="entry name" value="UvrABC_protein_C"/>
</dbReference>
<evidence type="ECO:0000313" key="5">
    <source>
        <dbReference type="Proteomes" id="UP000186104"/>
    </source>
</evidence>
<dbReference type="SMART" id="SM00479">
    <property type="entry name" value="EXOIII"/>
    <property type="match status" value="1"/>
</dbReference>
<dbReference type="SUPFAM" id="SSF53098">
    <property type="entry name" value="Ribonuclease H-like"/>
    <property type="match status" value="1"/>
</dbReference>
<dbReference type="InterPro" id="IPR013520">
    <property type="entry name" value="Ribonucl_H"/>
</dbReference>
<dbReference type="GO" id="GO:0006260">
    <property type="term" value="P:DNA replication"/>
    <property type="evidence" value="ECO:0007669"/>
    <property type="project" value="InterPro"/>
</dbReference>
<reference evidence="4 5" key="1">
    <citation type="submission" date="2016-06" db="EMBL/GenBank/DDBJ databases">
        <title>Complete genome sequence of a saline-alkali tolerant type strain Dietzia timorensis ID05-A0528T.</title>
        <authorList>
            <person name="Wu X."/>
        </authorList>
    </citation>
    <scope>NUCLEOTIDE SEQUENCE [LARGE SCALE GENOMIC DNA]</scope>
    <source>
        <strain evidence="4 5">ID05-A0528</strain>
    </source>
</reference>
<dbReference type="NCBIfam" id="TIGR00573">
    <property type="entry name" value="dnaq"/>
    <property type="match status" value="1"/>
</dbReference>
<keyword evidence="5" id="KW-1185">Reference proteome</keyword>
<organism evidence="4 5">
    <name type="scientific">Dietzia timorensis</name>
    <dbReference type="NCBI Taxonomy" id="499555"/>
    <lineage>
        <taxon>Bacteria</taxon>
        <taxon>Bacillati</taxon>
        <taxon>Actinomycetota</taxon>
        <taxon>Actinomycetes</taxon>
        <taxon>Mycobacteriales</taxon>
        <taxon>Dietziaceae</taxon>
        <taxon>Dietzia</taxon>
    </lineage>
</organism>
<feature type="region of interest" description="Disordered" evidence="2">
    <location>
        <begin position="1"/>
        <end position="21"/>
    </location>
</feature>
<dbReference type="Proteomes" id="UP000186104">
    <property type="component" value="Chromosome"/>
</dbReference>
<dbReference type="PANTHER" id="PTHR30562:SF1">
    <property type="entry name" value="UVRABC SYSTEM PROTEIN C"/>
    <property type="match status" value="1"/>
</dbReference>
<dbReference type="GO" id="GO:0003887">
    <property type="term" value="F:DNA-directed DNA polymerase activity"/>
    <property type="evidence" value="ECO:0007669"/>
    <property type="project" value="InterPro"/>
</dbReference>
<dbReference type="Pfam" id="PF00929">
    <property type="entry name" value="RNase_T"/>
    <property type="match status" value="1"/>
</dbReference>
<dbReference type="GO" id="GO:0006289">
    <property type="term" value="P:nucleotide-excision repair"/>
    <property type="evidence" value="ECO:0007669"/>
    <property type="project" value="InterPro"/>
</dbReference>
<name>A0A173LII9_9ACTN</name>
<dbReference type="EMBL" id="CP015961">
    <property type="protein sequence ID" value="ANI92136.1"/>
    <property type="molecule type" value="Genomic_DNA"/>
</dbReference>
<dbReference type="OrthoDB" id="9803913at2"/>
<feature type="domain" description="GIY-YIG" evidence="3">
    <location>
        <begin position="244"/>
        <end position="322"/>
    </location>
</feature>
<dbReference type="Gene3D" id="3.40.1440.10">
    <property type="entry name" value="GIY-YIG endonuclease"/>
    <property type="match status" value="1"/>
</dbReference>
<dbReference type="InterPro" id="IPR047296">
    <property type="entry name" value="GIY-YIG_UvrC_Cho"/>
</dbReference>
<keyword evidence="1" id="KW-0540">Nuclease</keyword>
<dbReference type="SUPFAM" id="SSF82771">
    <property type="entry name" value="GIY-YIG endonuclease"/>
    <property type="match status" value="1"/>
</dbReference>
<dbReference type="InterPro" id="IPR006054">
    <property type="entry name" value="DnaQ"/>
</dbReference>
<dbReference type="InterPro" id="IPR035901">
    <property type="entry name" value="GIY-YIG_endonuc_sf"/>
</dbReference>
<dbReference type="PROSITE" id="PS50164">
    <property type="entry name" value="GIY_YIG"/>
    <property type="match status" value="1"/>
</dbReference>
<dbReference type="SMART" id="SM00465">
    <property type="entry name" value="GIYc"/>
    <property type="match status" value="1"/>
</dbReference>